<dbReference type="Gene3D" id="3.90.1200.10">
    <property type="match status" value="1"/>
</dbReference>
<name>Q0RGH6_FRAAA</name>
<feature type="domain" description="Aminoglycoside phosphotransferase" evidence="1">
    <location>
        <begin position="40"/>
        <end position="286"/>
    </location>
</feature>
<dbReference type="CDD" id="cd05154">
    <property type="entry name" value="ACAD10_11_N-like"/>
    <property type="match status" value="1"/>
</dbReference>
<evidence type="ECO:0000313" key="2">
    <source>
        <dbReference type="EMBL" id="CAJ63411.1"/>
    </source>
</evidence>
<dbReference type="Gene3D" id="3.30.200.20">
    <property type="entry name" value="Phosphorylase Kinase, domain 1"/>
    <property type="match status" value="1"/>
</dbReference>
<reference evidence="2 3" key="1">
    <citation type="journal article" date="2007" name="Genome Res.">
        <title>Genome characteristics of facultatively symbiotic Frankia sp. strains reflect host range and host plant biogeography.</title>
        <authorList>
            <person name="Normand P."/>
            <person name="Lapierre P."/>
            <person name="Tisa L.S."/>
            <person name="Gogarten J.P."/>
            <person name="Alloisio N."/>
            <person name="Bagnarol E."/>
            <person name="Bassi C.A."/>
            <person name="Berry A.M."/>
            <person name="Bickhart D.M."/>
            <person name="Choisne N."/>
            <person name="Couloux A."/>
            <person name="Cournoyer B."/>
            <person name="Cruveiller S."/>
            <person name="Daubin V."/>
            <person name="Demange N."/>
            <person name="Francino M.P."/>
            <person name="Goltsman E."/>
            <person name="Huang Y."/>
            <person name="Kopp O.R."/>
            <person name="Labarre L."/>
            <person name="Lapidus A."/>
            <person name="Lavire C."/>
            <person name="Marechal J."/>
            <person name="Martinez M."/>
            <person name="Mastronunzio J.E."/>
            <person name="Mullin B.C."/>
            <person name="Niemann J."/>
            <person name="Pujic P."/>
            <person name="Rawnsley T."/>
            <person name="Rouy Z."/>
            <person name="Schenowitz C."/>
            <person name="Sellstedt A."/>
            <person name="Tavares F."/>
            <person name="Tomkins J.P."/>
            <person name="Vallenet D."/>
            <person name="Valverde C."/>
            <person name="Wall L.G."/>
            <person name="Wang Y."/>
            <person name="Medigue C."/>
            <person name="Benson D.R."/>
        </authorList>
    </citation>
    <scope>NUCLEOTIDE SEQUENCE [LARGE SCALE GENOMIC DNA]</scope>
    <source>
        <strain evidence="3">DSM 45986 / CECT 9034 / ACN14a</strain>
    </source>
</reference>
<dbReference type="HOGENOM" id="CLU_007526_0_0_11"/>
<dbReference type="KEGG" id="fal:FRAAL4770"/>
<evidence type="ECO:0000259" key="1">
    <source>
        <dbReference type="Pfam" id="PF01636"/>
    </source>
</evidence>
<dbReference type="AlphaFoldDB" id="Q0RGH6"/>
<proteinExistence type="predicted"/>
<dbReference type="RefSeq" id="WP_011605885.1">
    <property type="nucleotide sequence ID" value="NC_008278.1"/>
</dbReference>
<dbReference type="PANTHER" id="PTHR21310">
    <property type="entry name" value="AMINOGLYCOSIDE PHOSPHOTRANSFERASE-RELATED-RELATED"/>
    <property type="match status" value="1"/>
</dbReference>
<organism evidence="2 3">
    <name type="scientific">Frankia alni (strain DSM 45986 / CECT 9034 / ACN14a)</name>
    <dbReference type="NCBI Taxonomy" id="326424"/>
    <lineage>
        <taxon>Bacteria</taxon>
        <taxon>Bacillati</taxon>
        <taxon>Actinomycetota</taxon>
        <taxon>Actinomycetes</taxon>
        <taxon>Frankiales</taxon>
        <taxon>Frankiaceae</taxon>
        <taxon>Frankia</taxon>
    </lineage>
</organism>
<dbReference type="STRING" id="326424.FRAAL4770"/>
<dbReference type="InterPro" id="IPR011009">
    <property type="entry name" value="Kinase-like_dom_sf"/>
</dbReference>
<dbReference type="PANTHER" id="PTHR21310:SF40">
    <property type="entry name" value="AMINOGLYCOSIDE PHOSPHOTRANSFERASE DOMAIN-CONTAINING PROTEIN-RELATED"/>
    <property type="match status" value="1"/>
</dbReference>
<keyword evidence="3" id="KW-1185">Reference proteome</keyword>
<dbReference type="Pfam" id="PF01636">
    <property type="entry name" value="APH"/>
    <property type="match status" value="1"/>
</dbReference>
<dbReference type="Proteomes" id="UP000000657">
    <property type="component" value="Chromosome"/>
</dbReference>
<dbReference type="InterPro" id="IPR002575">
    <property type="entry name" value="Aminoglycoside_PTrfase"/>
</dbReference>
<dbReference type="eggNOG" id="COG3173">
    <property type="taxonomic scope" value="Bacteria"/>
</dbReference>
<accession>Q0RGH6</accession>
<dbReference type="SUPFAM" id="SSF56112">
    <property type="entry name" value="Protein kinase-like (PK-like)"/>
    <property type="match status" value="1"/>
</dbReference>
<dbReference type="InterPro" id="IPR051678">
    <property type="entry name" value="AGP_Transferase"/>
</dbReference>
<dbReference type="InterPro" id="IPR041726">
    <property type="entry name" value="ACAD10_11_N"/>
</dbReference>
<gene>
    <name evidence="2" type="ordered locus">FRAAL4770</name>
</gene>
<dbReference type="EMBL" id="CT573213">
    <property type="protein sequence ID" value="CAJ63411.1"/>
    <property type="molecule type" value="Genomic_DNA"/>
</dbReference>
<evidence type="ECO:0000313" key="3">
    <source>
        <dbReference type="Proteomes" id="UP000000657"/>
    </source>
</evidence>
<protein>
    <recommendedName>
        <fullName evidence="1">Aminoglycoside phosphotransferase domain-containing protein</fullName>
    </recommendedName>
</protein>
<sequence>MTGVDPRFRPPETTIAQPWDRVAAELARHGLHLDTDVAPRQFAGGLANLNYLVSVNGSPAVLRRPPPGPSAEGANDMAREWRVLRQLGAGYPLAPRGVHFCTDTDVLGAQFQVLEYRDGVTVGATVPPALAAAEPAGADSVPGRLTATLLAAMAALHALDPASVGLGDLGRPEGFLGRQVEGWARRAAAVYPDGPPAAARAVIGWLRAAVVDVPAGEARLIHGDLKFDNMLVAPGTLAPVAVLDWDMTTRGDPLFDLAVLLSYWIEPDDPPALHELRQVPSLEPGFPRREQVAAGYFAAAGRPPAELGFHLALARLRLAIAWMQLYRRFAGDPVAGPRYAGFARIADAVLGWTADLTAARP</sequence>